<dbReference type="SUPFAM" id="SSF53790">
    <property type="entry name" value="Tetrapyrrole methylase"/>
    <property type="match status" value="1"/>
</dbReference>
<dbReference type="Gene3D" id="3.40.1010.10">
    <property type="entry name" value="Cobalt-precorrin-4 Transmethylase, Domain 1"/>
    <property type="match status" value="1"/>
</dbReference>
<dbReference type="InterPro" id="IPR035996">
    <property type="entry name" value="4pyrrol_Methylase_sf"/>
</dbReference>
<dbReference type="EMBL" id="CP071504">
    <property type="protein sequence ID" value="QSX29291.1"/>
    <property type="molecule type" value="Genomic_DNA"/>
</dbReference>
<keyword evidence="4" id="KW-1185">Reference proteome</keyword>
<dbReference type="RefSeq" id="WP_207324481.1">
    <property type="nucleotide sequence ID" value="NZ_CP071504.1"/>
</dbReference>
<feature type="region of interest" description="Disordered" evidence="1">
    <location>
        <begin position="259"/>
        <end position="287"/>
    </location>
</feature>
<feature type="domain" description="Tetrapyrrole methylase" evidence="2">
    <location>
        <begin position="8"/>
        <end position="227"/>
    </location>
</feature>
<protein>
    <recommendedName>
        <fullName evidence="2">Tetrapyrrole methylase domain-containing protein</fullName>
    </recommendedName>
</protein>
<evidence type="ECO:0000313" key="4">
    <source>
        <dbReference type="Proteomes" id="UP000663281"/>
    </source>
</evidence>
<name>A0A974XLL4_9GAMM</name>
<dbReference type="InterPro" id="IPR014777">
    <property type="entry name" value="4pyrrole_Mease_sub1"/>
</dbReference>
<dbReference type="Pfam" id="PF00590">
    <property type="entry name" value="TP_methylase"/>
    <property type="match status" value="1"/>
</dbReference>
<sequence>MTQVQGSLTCVGIGMMLGAHLSPIARSHIEQADVVFSGVSDGFVELWLKELNKDVRSLQSLYGEGKSRNITYREMVEVMLAEVRLGKKVVGAFYGHPGIFAKSPHEAVARAKSEGFEAKMLPGISSEDCLYADLGLDPGKVGCQHFETTQLMLYDRRIDPTALLVLWQPALAGDLELGIRATGRAERQLLVDLLAQDYPLEHECILYEAATMPLQSGRIERLPLKDLPLAKLELHTTLVLPPLSKLKPNNEMRAKLEAQAKARSEGKPTGDTAQVLPFSAIKERKRK</sequence>
<dbReference type="GO" id="GO:0008168">
    <property type="term" value="F:methyltransferase activity"/>
    <property type="evidence" value="ECO:0007669"/>
    <property type="project" value="InterPro"/>
</dbReference>
<evidence type="ECO:0000313" key="3">
    <source>
        <dbReference type="EMBL" id="QSX29291.1"/>
    </source>
</evidence>
<organism evidence="3 4">
    <name type="scientific">Shewanella cyperi</name>
    <dbReference type="NCBI Taxonomy" id="2814292"/>
    <lineage>
        <taxon>Bacteria</taxon>
        <taxon>Pseudomonadati</taxon>
        <taxon>Pseudomonadota</taxon>
        <taxon>Gammaproteobacteria</taxon>
        <taxon>Alteromonadales</taxon>
        <taxon>Shewanellaceae</taxon>
        <taxon>Shewanella</taxon>
    </lineage>
</organism>
<evidence type="ECO:0000256" key="1">
    <source>
        <dbReference type="SAM" id="MobiDB-lite"/>
    </source>
</evidence>
<dbReference type="Proteomes" id="UP000663281">
    <property type="component" value="Chromosome"/>
</dbReference>
<reference evidence="3 4" key="1">
    <citation type="submission" date="2021-03" db="EMBL/GenBank/DDBJ databases">
        <title>Novel species identification of genus Shewanella.</title>
        <authorList>
            <person name="Liu G."/>
            <person name="Zhang Q."/>
        </authorList>
    </citation>
    <scope>NUCLEOTIDE SEQUENCE [LARGE SCALE GENOMIC DNA]</scope>
    <source>
        <strain evidence="3 4">FJAT-53726</strain>
    </source>
</reference>
<dbReference type="KEGG" id="scyp:JYB88_13880"/>
<evidence type="ECO:0000259" key="2">
    <source>
        <dbReference type="Pfam" id="PF00590"/>
    </source>
</evidence>
<dbReference type="InterPro" id="IPR000878">
    <property type="entry name" value="4pyrrol_Mease"/>
</dbReference>
<accession>A0A974XLL4</accession>
<dbReference type="AlphaFoldDB" id="A0A974XLL4"/>
<feature type="compositionally biased region" description="Basic and acidic residues" evidence="1">
    <location>
        <begin position="259"/>
        <end position="268"/>
    </location>
</feature>
<proteinExistence type="predicted"/>
<dbReference type="CDD" id="cd19916">
    <property type="entry name" value="OphMA_like"/>
    <property type="match status" value="1"/>
</dbReference>
<gene>
    <name evidence="3" type="ORF">JYB88_13880</name>
</gene>